<feature type="compositionally biased region" description="Polar residues" evidence="1">
    <location>
        <begin position="55"/>
        <end position="64"/>
    </location>
</feature>
<evidence type="ECO:0000313" key="3">
    <source>
        <dbReference type="Proteomes" id="UP000265703"/>
    </source>
</evidence>
<feature type="region of interest" description="Disordered" evidence="1">
    <location>
        <begin position="22"/>
        <end position="64"/>
    </location>
</feature>
<sequence>MTEQQKVFYNTTNLNNIDNMADTTKKIPHTDSNPTQDSQTHTKTNKKNRHKDYSSQRSFFSNNNTQLSNNEFSIDFETFKIRTLNIRQGYYNTEKNTNLYNLLIQYELDILCITEMGLYNNVSLFDNNCPIKLPNPLTNVIDTYYTIHDNTGHYKGVGYHALT</sequence>
<proteinExistence type="predicted"/>
<organism evidence="2 3">
    <name type="scientific">Glomus cerebriforme</name>
    <dbReference type="NCBI Taxonomy" id="658196"/>
    <lineage>
        <taxon>Eukaryota</taxon>
        <taxon>Fungi</taxon>
        <taxon>Fungi incertae sedis</taxon>
        <taxon>Mucoromycota</taxon>
        <taxon>Glomeromycotina</taxon>
        <taxon>Glomeromycetes</taxon>
        <taxon>Glomerales</taxon>
        <taxon>Glomeraceae</taxon>
        <taxon>Glomus</taxon>
    </lineage>
</organism>
<dbReference type="AlphaFoldDB" id="A0A397SAK2"/>
<feature type="compositionally biased region" description="Polar residues" evidence="1">
    <location>
        <begin position="30"/>
        <end position="39"/>
    </location>
</feature>
<keyword evidence="3" id="KW-1185">Reference proteome</keyword>
<evidence type="ECO:0000256" key="1">
    <source>
        <dbReference type="SAM" id="MobiDB-lite"/>
    </source>
</evidence>
<protein>
    <recommendedName>
        <fullName evidence="4">Endonuclease/exonuclease/phosphatase domain-containing protein</fullName>
    </recommendedName>
</protein>
<comment type="caution">
    <text evidence="2">The sequence shown here is derived from an EMBL/GenBank/DDBJ whole genome shotgun (WGS) entry which is preliminary data.</text>
</comment>
<reference evidence="2 3" key="1">
    <citation type="submission" date="2018-06" db="EMBL/GenBank/DDBJ databases">
        <title>Comparative genomics reveals the genomic features of Rhizophagus irregularis, R. cerebriforme, R. diaphanum and Gigaspora rosea, and their symbiotic lifestyle signature.</title>
        <authorList>
            <person name="Morin E."/>
            <person name="San Clemente H."/>
            <person name="Chen E.C.H."/>
            <person name="De La Providencia I."/>
            <person name="Hainaut M."/>
            <person name="Kuo A."/>
            <person name="Kohler A."/>
            <person name="Murat C."/>
            <person name="Tang N."/>
            <person name="Roy S."/>
            <person name="Loubradou J."/>
            <person name="Henrissat B."/>
            <person name="Grigoriev I.V."/>
            <person name="Corradi N."/>
            <person name="Roux C."/>
            <person name="Martin F.M."/>
        </authorList>
    </citation>
    <scope>NUCLEOTIDE SEQUENCE [LARGE SCALE GENOMIC DNA]</scope>
    <source>
        <strain evidence="2 3">DAOM 227022</strain>
    </source>
</reference>
<name>A0A397SAK2_9GLOM</name>
<dbReference type="Proteomes" id="UP000265703">
    <property type="component" value="Unassembled WGS sequence"/>
</dbReference>
<dbReference type="EMBL" id="QKYT01000814">
    <property type="protein sequence ID" value="RIA81325.1"/>
    <property type="molecule type" value="Genomic_DNA"/>
</dbReference>
<evidence type="ECO:0008006" key="4">
    <source>
        <dbReference type="Google" id="ProtNLM"/>
    </source>
</evidence>
<accession>A0A397SAK2</accession>
<evidence type="ECO:0000313" key="2">
    <source>
        <dbReference type="EMBL" id="RIA81325.1"/>
    </source>
</evidence>
<gene>
    <name evidence="2" type="ORF">C1645_837204</name>
</gene>